<dbReference type="PANTHER" id="PTHR20883">
    <property type="entry name" value="PHYTANOYL-COA DIOXYGENASE DOMAIN CONTAINING 1"/>
    <property type="match status" value="1"/>
</dbReference>
<evidence type="ECO:0000256" key="1">
    <source>
        <dbReference type="ARBA" id="ARBA00001962"/>
    </source>
</evidence>
<dbReference type="Pfam" id="PF05721">
    <property type="entry name" value="PhyH"/>
    <property type="match status" value="1"/>
</dbReference>
<sequence>MAFKIPNPATVKSRIQLGNGTTFLPGPKDKSIQSLIDHVLEHGYVILPSIYTPAQVQHALDELDRLEQQRSSGPASQGGRNDFEGFKTRRIYALADKSRAFDCFPIHETVMKLNDYFLQPNYLLTSYHTVNIEPGSVVQLMHTDDGLVALPRPRPLMGIGTMISLDEFTETNGATTLIPGSHLWGDDRMPKREEMIPAVMPAGSMLYFLNTVWHSGGANTSNQQRRSLTAQYCQPWIRTYENMTVAMGWEDLDQVPKKLLQLMGFSTHAFMGYVDGRAPRTGVEMRKKRLIEWALNEREKEERKERLSRL</sequence>
<organism evidence="5 6">
    <name type="scientific">Oidiodendron maius (strain Zn)</name>
    <dbReference type="NCBI Taxonomy" id="913774"/>
    <lineage>
        <taxon>Eukaryota</taxon>
        <taxon>Fungi</taxon>
        <taxon>Dikarya</taxon>
        <taxon>Ascomycota</taxon>
        <taxon>Pezizomycotina</taxon>
        <taxon>Leotiomycetes</taxon>
        <taxon>Leotiomycetes incertae sedis</taxon>
        <taxon>Myxotrichaceae</taxon>
        <taxon>Oidiodendron</taxon>
    </lineage>
</organism>
<evidence type="ECO:0000256" key="2">
    <source>
        <dbReference type="ARBA" id="ARBA00005830"/>
    </source>
</evidence>
<dbReference type="PANTHER" id="PTHR20883:SF15">
    <property type="entry name" value="PHYTANOYL-COA DIOXYGENASE DOMAIN-CONTAINING PROTEIN 1"/>
    <property type="match status" value="1"/>
</dbReference>
<dbReference type="STRING" id="913774.A0A0C3H4R8"/>
<dbReference type="InParanoid" id="A0A0C3H4R8"/>
<comment type="similarity">
    <text evidence="2">Belongs to the PhyH family.</text>
</comment>
<gene>
    <name evidence="5" type="ORF">OIDMADRAFT_31157</name>
</gene>
<dbReference type="InterPro" id="IPR008775">
    <property type="entry name" value="Phytyl_CoA_dOase-like"/>
</dbReference>
<dbReference type="AlphaFoldDB" id="A0A0C3H4R8"/>
<keyword evidence="4" id="KW-0408">Iron</keyword>
<comment type="cofactor">
    <cofactor evidence="1">
        <name>Fe cation</name>
        <dbReference type="ChEBI" id="CHEBI:24875"/>
    </cofactor>
</comment>
<dbReference type="EMBL" id="KN832880">
    <property type="protein sequence ID" value="KIM98354.1"/>
    <property type="molecule type" value="Genomic_DNA"/>
</dbReference>
<dbReference type="GO" id="GO:0046872">
    <property type="term" value="F:metal ion binding"/>
    <property type="evidence" value="ECO:0007669"/>
    <property type="project" value="UniProtKB-KW"/>
</dbReference>
<evidence type="ECO:0000313" key="6">
    <source>
        <dbReference type="Proteomes" id="UP000054321"/>
    </source>
</evidence>
<evidence type="ECO:0000313" key="5">
    <source>
        <dbReference type="EMBL" id="KIM98354.1"/>
    </source>
</evidence>
<evidence type="ECO:0008006" key="7">
    <source>
        <dbReference type="Google" id="ProtNLM"/>
    </source>
</evidence>
<evidence type="ECO:0000256" key="4">
    <source>
        <dbReference type="ARBA" id="ARBA00023004"/>
    </source>
</evidence>
<accession>A0A0C3H4R8</accession>
<protein>
    <recommendedName>
        <fullName evidence="7">Phytanoyl-CoA dioxygenase</fullName>
    </recommendedName>
</protein>
<name>A0A0C3H4R8_OIDMZ</name>
<dbReference type="SUPFAM" id="SSF51197">
    <property type="entry name" value="Clavaminate synthase-like"/>
    <property type="match status" value="1"/>
</dbReference>
<evidence type="ECO:0000256" key="3">
    <source>
        <dbReference type="ARBA" id="ARBA00022723"/>
    </source>
</evidence>
<dbReference type="Gene3D" id="2.60.120.620">
    <property type="entry name" value="q2cbj1_9rhob like domain"/>
    <property type="match status" value="1"/>
</dbReference>
<proteinExistence type="inferred from homology"/>
<reference evidence="5 6" key="1">
    <citation type="submission" date="2014-04" db="EMBL/GenBank/DDBJ databases">
        <authorList>
            <consortium name="DOE Joint Genome Institute"/>
            <person name="Kuo A."/>
            <person name="Martino E."/>
            <person name="Perotto S."/>
            <person name="Kohler A."/>
            <person name="Nagy L.G."/>
            <person name="Floudas D."/>
            <person name="Copeland A."/>
            <person name="Barry K.W."/>
            <person name="Cichocki N."/>
            <person name="Veneault-Fourrey C."/>
            <person name="LaButti K."/>
            <person name="Lindquist E.A."/>
            <person name="Lipzen A."/>
            <person name="Lundell T."/>
            <person name="Morin E."/>
            <person name="Murat C."/>
            <person name="Sun H."/>
            <person name="Tunlid A."/>
            <person name="Henrissat B."/>
            <person name="Grigoriev I.V."/>
            <person name="Hibbett D.S."/>
            <person name="Martin F."/>
            <person name="Nordberg H.P."/>
            <person name="Cantor M.N."/>
            <person name="Hua S.X."/>
        </authorList>
    </citation>
    <scope>NUCLEOTIDE SEQUENCE [LARGE SCALE GENOMIC DNA]</scope>
    <source>
        <strain evidence="5 6">Zn</strain>
    </source>
</reference>
<dbReference type="OrthoDB" id="445007at2759"/>
<dbReference type="Proteomes" id="UP000054321">
    <property type="component" value="Unassembled WGS sequence"/>
</dbReference>
<reference evidence="6" key="2">
    <citation type="submission" date="2015-01" db="EMBL/GenBank/DDBJ databases">
        <title>Evolutionary Origins and Diversification of the Mycorrhizal Mutualists.</title>
        <authorList>
            <consortium name="DOE Joint Genome Institute"/>
            <consortium name="Mycorrhizal Genomics Consortium"/>
            <person name="Kohler A."/>
            <person name="Kuo A."/>
            <person name="Nagy L.G."/>
            <person name="Floudas D."/>
            <person name="Copeland A."/>
            <person name="Barry K.W."/>
            <person name="Cichocki N."/>
            <person name="Veneault-Fourrey C."/>
            <person name="LaButti K."/>
            <person name="Lindquist E.A."/>
            <person name="Lipzen A."/>
            <person name="Lundell T."/>
            <person name="Morin E."/>
            <person name="Murat C."/>
            <person name="Riley R."/>
            <person name="Ohm R."/>
            <person name="Sun H."/>
            <person name="Tunlid A."/>
            <person name="Henrissat B."/>
            <person name="Grigoriev I.V."/>
            <person name="Hibbett D.S."/>
            <person name="Martin F."/>
        </authorList>
    </citation>
    <scope>NUCLEOTIDE SEQUENCE [LARGE SCALE GENOMIC DNA]</scope>
    <source>
        <strain evidence="6">Zn</strain>
    </source>
</reference>
<dbReference type="HOGENOM" id="CLU_047725_3_0_1"/>
<keyword evidence="3" id="KW-0479">Metal-binding</keyword>
<keyword evidence="6" id="KW-1185">Reference proteome</keyword>